<proteinExistence type="predicted"/>
<dbReference type="Proteomes" id="UP000740557">
    <property type="component" value="Unassembled WGS sequence"/>
</dbReference>
<sequence length="90" mass="9914">MRYLFLLLFFVILGLLVHQFVVYSNAKVSPSTCVFGVENACGFGSYCREDFDPNVFAPVDGSSSKPLVPPANSQPFCSSYLTDFFKSLGL</sequence>
<evidence type="ECO:0000313" key="2">
    <source>
        <dbReference type="Proteomes" id="UP000740557"/>
    </source>
</evidence>
<organism evidence="1 2">
    <name type="scientific">candidate division WWE3 bacterium</name>
    <dbReference type="NCBI Taxonomy" id="2053526"/>
    <lineage>
        <taxon>Bacteria</taxon>
        <taxon>Katanobacteria</taxon>
    </lineage>
</organism>
<dbReference type="AlphaFoldDB" id="A0A955J241"/>
<protein>
    <submittedName>
        <fullName evidence="1">Uncharacterized protein</fullName>
    </submittedName>
</protein>
<reference evidence="1" key="2">
    <citation type="journal article" date="2021" name="Microbiome">
        <title>Successional dynamics and alternative stable states in a saline activated sludge microbial community over 9 years.</title>
        <authorList>
            <person name="Wang Y."/>
            <person name="Ye J."/>
            <person name="Ju F."/>
            <person name="Liu L."/>
            <person name="Boyd J.A."/>
            <person name="Deng Y."/>
            <person name="Parks D.H."/>
            <person name="Jiang X."/>
            <person name="Yin X."/>
            <person name="Woodcroft B.J."/>
            <person name="Tyson G.W."/>
            <person name="Hugenholtz P."/>
            <person name="Polz M.F."/>
            <person name="Zhang T."/>
        </authorList>
    </citation>
    <scope>NUCLEOTIDE SEQUENCE</scope>
    <source>
        <strain evidence="1">HKST-UBA79</strain>
    </source>
</reference>
<name>A0A955J241_UNCKA</name>
<comment type="caution">
    <text evidence="1">The sequence shown here is derived from an EMBL/GenBank/DDBJ whole genome shotgun (WGS) entry which is preliminary data.</text>
</comment>
<dbReference type="EMBL" id="JAGQNX010000094">
    <property type="protein sequence ID" value="MCA9308476.1"/>
    <property type="molecule type" value="Genomic_DNA"/>
</dbReference>
<gene>
    <name evidence="1" type="ORF">KC980_03110</name>
</gene>
<evidence type="ECO:0000313" key="1">
    <source>
        <dbReference type="EMBL" id="MCA9308476.1"/>
    </source>
</evidence>
<reference evidence="1" key="1">
    <citation type="submission" date="2020-04" db="EMBL/GenBank/DDBJ databases">
        <authorList>
            <person name="Zhang T."/>
        </authorList>
    </citation>
    <scope>NUCLEOTIDE SEQUENCE</scope>
    <source>
        <strain evidence="1">HKST-UBA79</strain>
    </source>
</reference>
<accession>A0A955J241</accession>